<feature type="non-terminal residue" evidence="1">
    <location>
        <position position="213"/>
    </location>
</feature>
<evidence type="ECO:0000313" key="1">
    <source>
        <dbReference type="EMBL" id="KKL44623.1"/>
    </source>
</evidence>
<evidence type="ECO:0008006" key="2">
    <source>
        <dbReference type="Google" id="ProtNLM"/>
    </source>
</evidence>
<sequence>MNKKELIEFEAEIAPKHYNCGQDHYNYKDGRSLGIYHCVDCGREIYWCTWWYGTQRCGSCVKRGRHFSEEHKQHLKVALQPYVFKRGHKTNVGKETWNKGKRYSWSEEAIQRNKNSPYQFKPGLLHPNWKGGVSSINKLIRQSQMYRRWQWLVFKQDGFKCRLCESRDSIEVHHLIRLEKLISQYQIGSLGEAYLTPALWDVNNGETRCYSCH</sequence>
<dbReference type="EMBL" id="LAZR01034691">
    <property type="protein sequence ID" value="KKL44623.1"/>
    <property type="molecule type" value="Genomic_DNA"/>
</dbReference>
<dbReference type="AlphaFoldDB" id="A0A0F9C5P9"/>
<proteinExistence type="predicted"/>
<accession>A0A0F9C5P9</accession>
<gene>
    <name evidence="1" type="ORF">LCGC14_2363840</name>
</gene>
<comment type="caution">
    <text evidence="1">The sequence shown here is derived from an EMBL/GenBank/DDBJ whole genome shotgun (WGS) entry which is preliminary data.</text>
</comment>
<organism evidence="1">
    <name type="scientific">marine sediment metagenome</name>
    <dbReference type="NCBI Taxonomy" id="412755"/>
    <lineage>
        <taxon>unclassified sequences</taxon>
        <taxon>metagenomes</taxon>
        <taxon>ecological metagenomes</taxon>
    </lineage>
</organism>
<protein>
    <recommendedName>
        <fullName evidence="2">HNH nuclease domain-containing protein</fullName>
    </recommendedName>
</protein>
<name>A0A0F9C5P9_9ZZZZ</name>
<reference evidence="1" key="1">
    <citation type="journal article" date="2015" name="Nature">
        <title>Complex archaea that bridge the gap between prokaryotes and eukaryotes.</title>
        <authorList>
            <person name="Spang A."/>
            <person name="Saw J.H."/>
            <person name="Jorgensen S.L."/>
            <person name="Zaremba-Niedzwiedzka K."/>
            <person name="Martijn J."/>
            <person name="Lind A.E."/>
            <person name="van Eijk R."/>
            <person name="Schleper C."/>
            <person name="Guy L."/>
            <person name="Ettema T.J."/>
        </authorList>
    </citation>
    <scope>NUCLEOTIDE SEQUENCE</scope>
</reference>